<dbReference type="UniPathway" id="UPA00232"/>
<dbReference type="Gene3D" id="3.50.50.60">
    <property type="entry name" value="FAD/NAD(P)-binding domain"/>
    <property type="match status" value="2"/>
</dbReference>
<dbReference type="Gene3D" id="3.30.9.10">
    <property type="entry name" value="D-Amino Acid Oxidase, subunit A, domain 2"/>
    <property type="match status" value="1"/>
</dbReference>
<comment type="pathway">
    <text evidence="2">Cofactor biosynthesis; ubiquinone biosynthesis.</text>
</comment>
<dbReference type="PROSITE" id="PS51257">
    <property type="entry name" value="PROKAR_LIPOPROTEIN"/>
    <property type="match status" value="1"/>
</dbReference>
<evidence type="ECO:0000313" key="10">
    <source>
        <dbReference type="Proteomes" id="UP000197215"/>
    </source>
</evidence>
<dbReference type="PANTHER" id="PTHR43876">
    <property type="entry name" value="UBIQUINONE BIOSYNTHESIS MONOOXYGENASE COQ6, MITOCHONDRIAL"/>
    <property type="match status" value="1"/>
</dbReference>
<dbReference type="GO" id="GO:0004497">
    <property type="term" value="F:monooxygenase activity"/>
    <property type="evidence" value="ECO:0007669"/>
    <property type="project" value="UniProtKB-KW"/>
</dbReference>
<name>A0A212TFE9_9BURK</name>
<keyword evidence="5" id="KW-0274">FAD</keyword>
<keyword evidence="4" id="KW-0285">Flavoprotein</keyword>
<reference evidence="9 10" key="1">
    <citation type="submission" date="2017-06" db="EMBL/GenBank/DDBJ databases">
        <authorList>
            <person name="Kim H.J."/>
            <person name="Triplett B.A."/>
        </authorList>
    </citation>
    <scope>NUCLEOTIDE SEQUENCE [LARGE SCALE GENOMIC DNA]</scope>
    <source>
        <strain evidence="9 10">MWH-VicM1</strain>
    </source>
</reference>
<dbReference type="GO" id="GO:0071949">
    <property type="term" value="F:FAD binding"/>
    <property type="evidence" value="ECO:0007669"/>
    <property type="project" value="InterPro"/>
</dbReference>
<keyword evidence="6" id="KW-0560">Oxidoreductase</keyword>
<feature type="domain" description="FAD-binding" evidence="8">
    <location>
        <begin position="181"/>
        <end position="319"/>
    </location>
</feature>
<comment type="similarity">
    <text evidence="3">Belongs to the UbiH/COQ6 family.</text>
</comment>
<dbReference type="InterPro" id="IPR010971">
    <property type="entry name" value="UbiH/COQ6"/>
</dbReference>
<evidence type="ECO:0000256" key="6">
    <source>
        <dbReference type="ARBA" id="ARBA00023002"/>
    </source>
</evidence>
<evidence type="ECO:0000313" key="9">
    <source>
        <dbReference type="EMBL" id="SNC64561.1"/>
    </source>
</evidence>
<dbReference type="EMBL" id="FYEX01000001">
    <property type="protein sequence ID" value="SNC64561.1"/>
    <property type="molecule type" value="Genomic_DNA"/>
</dbReference>
<keyword evidence="7" id="KW-0503">Monooxygenase</keyword>
<dbReference type="InterPro" id="IPR002938">
    <property type="entry name" value="FAD-bd"/>
</dbReference>
<evidence type="ECO:0000256" key="7">
    <source>
        <dbReference type="ARBA" id="ARBA00023033"/>
    </source>
</evidence>
<evidence type="ECO:0000256" key="5">
    <source>
        <dbReference type="ARBA" id="ARBA00022827"/>
    </source>
</evidence>
<dbReference type="RefSeq" id="WP_088812985.1">
    <property type="nucleotide sequence ID" value="NZ_FYEX01000001.1"/>
</dbReference>
<dbReference type="InterPro" id="IPR018168">
    <property type="entry name" value="Ubi_Hdrlase_CS"/>
</dbReference>
<dbReference type="OrthoDB" id="9769565at2"/>
<dbReference type="Proteomes" id="UP000197215">
    <property type="component" value="Unassembled WGS sequence"/>
</dbReference>
<dbReference type="PRINTS" id="PR00420">
    <property type="entry name" value="RNGMNOXGNASE"/>
</dbReference>
<proteinExistence type="inferred from homology"/>
<organism evidence="9 10">
    <name type="scientific">Polynucleobacter victoriensis</name>
    <dbReference type="NCBI Taxonomy" id="2049319"/>
    <lineage>
        <taxon>Bacteria</taxon>
        <taxon>Pseudomonadati</taxon>
        <taxon>Pseudomonadota</taxon>
        <taxon>Betaproteobacteria</taxon>
        <taxon>Burkholderiales</taxon>
        <taxon>Burkholderiaceae</taxon>
        <taxon>Polynucleobacter</taxon>
    </lineage>
</organism>
<dbReference type="SUPFAM" id="SSF51905">
    <property type="entry name" value="FAD/NAD(P)-binding domain"/>
    <property type="match status" value="1"/>
</dbReference>
<evidence type="ECO:0000259" key="8">
    <source>
        <dbReference type="Pfam" id="PF01494"/>
    </source>
</evidence>
<keyword evidence="10" id="KW-1185">Reference proteome</keyword>
<dbReference type="PANTHER" id="PTHR43876:SF7">
    <property type="entry name" value="UBIQUINONE BIOSYNTHESIS MONOOXYGENASE COQ6, MITOCHONDRIAL"/>
    <property type="match status" value="1"/>
</dbReference>
<evidence type="ECO:0000256" key="1">
    <source>
        <dbReference type="ARBA" id="ARBA00001974"/>
    </source>
</evidence>
<dbReference type="NCBIfam" id="TIGR01988">
    <property type="entry name" value="Ubi-OHases"/>
    <property type="match status" value="1"/>
</dbReference>
<evidence type="ECO:0000256" key="4">
    <source>
        <dbReference type="ARBA" id="ARBA00022630"/>
    </source>
</evidence>
<accession>A0A212TFE9</accession>
<dbReference type="Pfam" id="PF01494">
    <property type="entry name" value="FAD_binding_3"/>
    <property type="match status" value="1"/>
</dbReference>
<dbReference type="GO" id="GO:0016705">
    <property type="term" value="F:oxidoreductase activity, acting on paired donors, with incorporation or reduction of molecular oxygen"/>
    <property type="evidence" value="ECO:0007669"/>
    <property type="project" value="InterPro"/>
</dbReference>
<protein>
    <submittedName>
        <fullName evidence="9">2-octaprenyl-6-methoxyphenol hydroxylase</fullName>
    </submittedName>
</protein>
<evidence type="ECO:0000256" key="3">
    <source>
        <dbReference type="ARBA" id="ARBA00005349"/>
    </source>
</evidence>
<dbReference type="AlphaFoldDB" id="A0A212TFE9"/>
<sequence length="372" mass="41586">MKTIAIIGAGPVGLACASWILHKKPDAHVQLYDRLASGDAAVTQGDSRGLAVSQGSHLLLKTIGAWPNQSPSIHTIHVSHRGHFGRAIVRREELQQDALGHIVRYADIHLSLRHALQKIAANSPHFQWHFDQKIDALDISNLADVIIHAEGGLFKQQDWQEIYRDYQQSAIVGWVRMNQSNHHMAWERFTNEGPLALLPSHKGPEYLNLVWCGSPESTDRRLQLDASAFLSELQTSFGTRAGTFLEAGELRSYNLGLNARKKIIDKNEVWIGNAAQTMHPVAGQGLNLGLRDAHTLADVLTESDNVTEALEKYQELRKRDRNTTITTTDFLARIFTSKLKPVIWARGIALSSLQLMPPIKQGLTRQMMFGQR</sequence>
<gene>
    <name evidence="9" type="ORF">SAMN06295916_1117</name>
</gene>
<dbReference type="GO" id="GO:0006744">
    <property type="term" value="P:ubiquinone biosynthetic process"/>
    <property type="evidence" value="ECO:0007669"/>
    <property type="project" value="UniProtKB-UniPathway"/>
</dbReference>
<comment type="cofactor">
    <cofactor evidence="1">
        <name>FAD</name>
        <dbReference type="ChEBI" id="CHEBI:57692"/>
    </cofactor>
</comment>
<dbReference type="PROSITE" id="PS01304">
    <property type="entry name" value="UBIH"/>
    <property type="match status" value="1"/>
</dbReference>
<dbReference type="InterPro" id="IPR036188">
    <property type="entry name" value="FAD/NAD-bd_sf"/>
</dbReference>
<evidence type="ECO:0000256" key="2">
    <source>
        <dbReference type="ARBA" id="ARBA00004749"/>
    </source>
</evidence>
<dbReference type="InterPro" id="IPR051205">
    <property type="entry name" value="UbiH/COQ6_monooxygenase"/>
</dbReference>